<sequence>MGAAMLLLVVAVAGGVVLLGRDPRSPAGAGAPRTEASGSPSAGPSATPTEPPRMKVARAATLEAAPTCDTGTGAITPATIAIPGVTRGSGIVTPPRDANDIPGTPPLSTAGKYLFAWDTAQGTRPGDAAGNVLLNAHTWPDGSALGNALLAHLDVGGSVVVLGEGRRLCYRVTERVEVLASDGLPRYYDLDGPPQLAILACSGRRLGPGNWEKRTVWFASPVPA</sequence>
<name>A0A4Q5IY61_9ACTN</name>
<organism evidence="2 3">
    <name type="scientific">Nocardioides iriomotensis</name>
    <dbReference type="NCBI Taxonomy" id="715784"/>
    <lineage>
        <taxon>Bacteria</taxon>
        <taxon>Bacillati</taxon>
        <taxon>Actinomycetota</taxon>
        <taxon>Actinomycetes</taxon>
        <taxon>Propionibacteriales</taxon>
        <taxon>Nocardioidaceae</taxon>
        <taxon>Nocardioides</taxon>
    </lineage>
</organism>
<dbReference type="CDD" id="cd05829">
    <property type="entry name" value="Sortase_F"/>
    <property type="match status" value="1"/>
</dbReference>
<keyword evidence="3" id="KW-1185">Reference proteome</keyword>
<dbReference type="Gene3D" id="2.40.260.10">
    <property type="entry name" value="Sortase"/>
    <property type="match status" value="1"/>
</dbReference>
<dbReference type="AlphaFoldDB" id="A0A4Q5IY61"/>
<dbReference type="SUPFAM" id="SSF63817">
    <property type="entry name" value="Sortase"/>
    <property type="match status" value="1"/>
</dbReference>
<dbReference type="RefSeq" id="WP_206054043.1">
    <property type="nucleotide sequence ID" value="NZ_SDPU01000034.1"/>
</dbReference>
<feature type="region of interest" description="Disordered" evidence="1">
    <location>
        <begin position="25"/>
        <end position="52"/>
    </location>
</feature>
<protein>
    <submittedName>
        <fullName evidence="2">Class F sortase</fullName>
    </submittedName>
</protein>
<proteinExistence type="predicted"/>
<evidence type="ECO:0000313" key="3">
    <source>
        <dbReference type="Proteomes" id="UP000291189"/>
    </source>
</evidence>
<dbReference type="InterPro" id="IPR023365">
    <property type="entry name" value="Sortase_dom-sf"/>
</dbReference>
<evidence type="ECO:0000313" key="2">
    <source>
        <dbReference type="EMBL" id="RYU09961.1"/>
    </source>
</evidence>
<comment type="caution">
    <text evidence="2">The sequence shown here is derived from an EMBL/GenBank/DDBJ whole genome shotgun (WGS) entry which is preliminary data.</text>
</comment>
<gene>
    <name evidence="2" type="ORF">ETU37_19190</name>
</gene>
<feature type="compositionally biased region" description="Low complexity" evidence="1">
    <location>
        <begin position="34"/>
        <end position="48"/>
    </location>
</feature>
<dbReference type="InterPro" id="IPR042001">
    <property type="entry name" value="Sortase_F"/>
</dbReference>
<evidence type="ECO:0000256" key="1">
    <source>
        <dbReference type="SAM" id="MobiDB-lite"/>
    </source>
</evidence>
<dbReference type="Proteomes" id="UP000291189">
    <property type="component" value="Unassembled WGS sequence"/>
</dbReference>
<accession>A0A4Q5IY61</accession>
<dbReference type="EMBL" id="SDPU01000034">
    <property type="protein sequence ID" value="RYU09961.1"/>
    <property type="molecule type" value="Genomic_DNA"/>
</dbReference>
<reference evidence="2 3" key="1">
    <citation type="submission" date="2019-01" db="EMBL/GenBank/DDBJ databases">
        <title>Nocardioides guangzhouensis sp. nov., an actinobacterium isolated from soil.</title>
        <authorList>
            <person name="Fu Y."/>
            <person name="Cai Y."/>
            <person name="Lin Z."/>
            <person name="Chen P."/>
        </authorList>
    </citation>
    <scope>NUCLEOTIDE SEQUENCE [LARGE SCALE GENOMIC DNA]</scope>
    <source>
        <strain evidence="2 3">NBRC 105384</strain>
    </source>
</reference>